<reference evidence="7" key="1">
    <citation type="submission" date="2018-05" db="EMBL/GenBank/DDBJ databases">
        <authorList>
            <person name="Li X."/>
        </authorList>
    </citation>
    <scope>NUCLEOTIDE SEQUENCE [LARGE SCALE GENOMIC DNA]</scope>
    <source>
        <strain evidence="7">HKS-05</strain>
    </source>
</reference>
<accession>A0A328B2V3</accession>
<dbReference type="PANTHER" id="PTHR30427">
    <property type="entry name" value="TRANSCRIPTIONAL ACTIVATOR PROTEIN LYSR"/>
    <property type="match status" value="1"/>
</dbReference>
<dbReference type="GO" id="GO:0009089">
    <property type="term" value="P:lysine biosynthetic process via diaminopimelate"/>
    <property type="evidence" value="ECO:0007669"/>
    <property type="project" value="TreeGrafter"/>
</dbReference>
<proteinExistence type="inferred from homology"/>
<dbReference type="GO" id="GO:0043565">
    <property type="term" value="F:sequence-specific DNA binding"/>
    <property type="evidence" value="ECO:0007669"/>
    <property type="project" value="TreeGrafter"/>
</dbReference>
<evidence type="ECO:0000256" key="4">
    <source>
        <dbReference type="ARBA" id="ARBA00023163"/>
    </source>
</evidence>
<comment type="caution">
    <text evidence="6">The sequence shown here is derived from an EMBL/GenBank/DDBJ whole genome shotgun (WGS) entry which is preliminary data.</text>
</comment>
<dbReference type="Pfam" id="PF03466">
    <property type="entry name" value="LysR_substrate"/>
    <property type="match status" value="1"/>
</dbReference>
<organism evidence="6 7">
    <name type="scientific">Phenylobacterium hankyongense</name>
    <dbReference type="NCBI Taxonomy" id="1813876"/>
    <lineage>
        <taxon>Bacteria</taxon>
        <taxon>Pseudomonadati</taxon>
        <taxon>Pseudomonadota</taxon>
        <taxon>Alphaproteobacteria</taxon>
        <taxon>Caulobacterales</taxon>
        <taxon>Caulobacteraceae</taxon>
        <taxon>Phenylobacterium</taxon>
    </lineage>
</organism>
<dbReference type="InterPro" id="IPR036390">
    <property type="entry name" value="WH_DNA-bd_sf"/>
</dbReference>
<dbReference type="InterPro" id="IPR005119">
    <property type="entry name" value="LysR_subst-bd"/>
</dbReference>
<name>A0A328B2V3_9CAUL</name>
<dbReference type="InterPro" id="IPR000847">
    <property type="entry name" value="LysR_HTH_N"/>
</dbReference>
<evidence type="ECO:0000313" key="7">
    <source>
        <dbReference type="Proteomes" id="UP000249842"/>
    </source>
</evidence>
<sequence length="296" mass="32116">MNLRHIEVFHSVYVNGSISRASLALNVSQPAVSKVLKHAQDKLGFSLFRLVSGRLIATEEAHVLFRQVAEVYERIGSLQLTALNLGRAEEGHIRLAVLPSLGMGIGPAAVARCRAEMPGVTFDLKTVHHDDIVRSLHERDTDLALGYKPPDDPKLADVEIGSGELVILYRTEDLPDAPPRLDLSLLQDRDFIVLAGAGPLTHMVSHEVASRLLDITGGISVRTYFLAAALVRYGAGMAIVDEFTARASLAPGLDFRPLSPPVPFSVHCMHLRERPPSGTQLGFMSIIQQTLAGARG</sequence>
<dbReference type="GO" id="GO:0010628">
    <property type="term" value="P:positive regulation of gene expression"/>
    <property type="evidence" value="ECO:0007669"/>
    <property type="project" value="TreeGrafter"/>
</dbReference>
<dbReference type="InterPro" id="IPR036388">
    <property type="entry name" value="WH-like_DNA-bd_sf"/>
</dbReference>
<comment type="similarity">
    <text evidence="1">Belongs to the LysR transcriptional regulatory family.</text>
</comment>
<dbReference type="Proteomes" id="UP000249842">
    <property type="component" value="Unassembled WGS sequence"/>
</dbReference>
<protein>
    <submittedName>
        <fullName evidence="6">LysR family transcriptional regulator</fullName>
    </submittedName>
</protein>
<keyword evidence="7" id="KW-1185">Reference proteome</keyword>
<evidence type="ECO:0000313" key="6">
    <source>
        <dbReference type="EMBL" id="RAK61710.1"/>
    </source>
</evidence>
<evidence type="ECO:0000256" key="2">
    <source>
        <dbReference type="ARBA" id="ARBA00023015"/>
    </source>
</evidence>
<keyword evidence="2" id="KW-0805">Transcription regulation</keyword>
<gene>
    <name evidence="6" type="ORF">DJ021_06270</name>
</gene>
<evidence type="ECO:0000259" key="5">
    <source>
        <dbReference type="PROSITE" id="PS50931"/>
    </source>
</evidence>
<dbReference type="SUPFAM" id="SSF53850">
    <property type="entry name" value="Periplasmic binding protein-like II"/>
    <property type="match status" value="1"/>
</dbReference>
<evidence type="ECO:0000256" key="3">
    <source>
        <dbReference type="ARBA" id="ARBA00023125"/>
    </source>
</evidence>
<dbReference type="AlphaFoldDB" id="A0A328B2V3"/>
<dbReference type="OrthoDB" id="8479870at2"/>
<keyword evidence="4" id="KW-0804">Transcription</keyword>
<feature type="domain" description="HTH lysR-type" evidence="5">
    <location>
        <begin position="1"/>
        <end position="58"/>
    </location>
</feature>
<dbReference type="PANTHER" id="PTHR30427:SF1">
    <property type="entry name" value="TRANSCRIPTIONAL ACTIVATOR PROTEIN LYSR"/>
    <property type="match status" value="1"/>
</dbReference>
<dbReference type="Gene3D" id="3.40.190.10">
    <property type="entry name" value="Periplasmic binding protein-like II"/>
    <property type="match status" value="2"/>
</dbReference>
<dbReference type="GO" id="GO:0003700">
    <property type="term" value="F:DNA-binding transcription factor activity"/>
    <property type="evidence" value="ECO:0007669"/>
    <property type="project" value="InterPro"/>
</dbReference>
<dbReference type="EMBL" id="QFYP01000001">
    <property type="protein sequence ID" value="RAK61710.1"/>
    <property type="molecule type" value="Genomic_DNA"/>
</dbReference>
<dbReference type="Pfam" id="PF00126">
    <property type="entry name" value="HTH_1"/>
    <property type="match status" value="1"/>
</dbReference>
<dbReference type="SUPFAM" id="SSF46785">
    <property type="entry name" value="Winged helix' DNA-binding domain"/>
    <property type="match status" value="1"/>
</dbReference>
<dbReference type="PROSITE" id="PS50931">
    <property type="entry name" value="HTH_LYSR"/>
    <property type="match status" value="1"/>
</dbReference>
<evidence type="ECO:0000256" key="1">
    <source>
        <dbReference type="ARBA" id="ARBA00009437"/>
    </source>
</evidence>
<keyword evidence="3" id="KW-0238">DNA-binding</keyword>
<dbReference type="Gene3D" id="1.10.10.10">
    <property type="entry name" value="Winged helix-like DNA-binding domain superfamily/Winged helix DNA-binding domain"/>
    <property type="match status" value="1"/>
</dbReference>